<protein>
    <submittedName>
        <fullName evidence="1">Uncharacterized protein</fullName>
    </submittedName>
</protein>
<dbReference type="AlphaFoldDB" id="X0ZG70"/>
<accession>X0ZG70</accession>
<evidence type="ECO:0000313" key="1">
    <source>
        <dbReference type="EMBL" id="GAG68645.1"/>
    </source>
</evidence>
<comment type="caution">
    <text evidence="1">The sequence shown here is derived from an EMBL/GenBank/DDBJ whole genome shotgun (WGS) entry which is preliminary data.</text>
</comment>
<name>X0ZG70_9ZZZZ</name>
<gene>
    <name evidence="1" type="ORF">S01H4_10874</name>
</gene>
<dbReference type="EMBL" id="BART01004256">
    <property type="protein sequence ID" value="GAG68645.1"/>
    <property type="molecule type" value="Genomic_DNA"/>
</dbReference>
<organism evidence="1">
    <name type="scientific">marine sediment metagenome</name>
    <dbReference type="NCBI Taxonomy" id="412755"/>
    <lineage>
        <taxon>unclassified sequences</taxon>
        <taxon>metagenomes</taxon>
        <taxon>ecological metagenomes</taxon>
    </lineage>
</organism>
<sequence length="45" mass="5306">MELKFNNTKQIGKKWYLVSEDGEDTEKVQFEHIGIISVYKSDPFL</sequence>
<proteinExistence type="predicted"/>
<feature type="non-terminal residue" evidence="1">
    <location>
        <position position="45"/>
    </location>
</feature>
<reference evidence="1" key="1">
    <citation type="journal article" date="2014" name="Front. Microbiol.">
        <title>High frequency of phylogenetically diverse reductive dehalogenase-homologous genes in deep subseafloor sedimentary metagenomes.</title>
        <authorList>
            <person name="Kawai M."/>
            <person name="Futagami T."/>
            <person name="Toyoda A."/>
            <person name="Takaki Y."/>
            <person name="Nishi S."/>
            <person name="Hori S."/>
            <person name="Arai W."/>
            <person name="Tsubouchi T."/>
            <person name="Morono Y."/>
            <person name="Uchiyama I."/>
            <person name="Ito T."/>
            <person name="Fujiyama A."/>
            <person name="Inagaki F."/>
            <person name="Takami H."/>
        </authorList>
    </citation>
    <scope>NUCLEOTIDE SEQUENCE</scope>
    <source>
        <strain evidence="1">Expedition CK06-06</strain>
    </source>
</reference>